<evidence type="ECO:0000313" key="2">
    <source>
        <dbReference type="Proteomes" id="UP000235739"/>
    </source>
</evidence>
<dbReference type="AlphaFoldDB" id="A0A2N7S2D4"/>
<gene>
    <name evidence="1" type="ORF">CIK84_01350</name>
</gene>
<dbReference type="EMBL" id="PNQX01000001">
    <property type="protein sequence ID" value="PMQ20295.1"/>
    <property type="molecule type" value="Genomic_DNA"/>
</dbReference>
<name>A0A2N7S2D4_9MICC</name>
<comment type="caution">
    <text evidence="1">The sequence shown here is derived from an EMBL/GenBank/DDBJ whole genome shotgun (WGS) entry which is preliminary data.</text>
</comment>
<accession>A0A2N7S2D4</accession>
<evidence type="ECO:0000313" key="1">
    <source>
        <dbReference type="EMBL" id="PMQ20295.1"/>
    </source>
</evidence>
<proteinExistence type="predicted"/>
<protein>
    <submittedName>
        <fullName evidence="1">Uncharacterized protein</fullName>
    </submittedName>
</protein>
<dbReference type="RefSeq" id="WP_102597325.1">
    <property type="nucleotide sequence ID" value="NZ_JBQDIL010000004.1"/>
</dbReference>
<reference evidence="1 2" key="1">
    <citation type="journal article" date="2017" name="Elife">
        <title>Extensive horizontal gene transfer in cheese-associated bacteria.</title>
        <authorList>
            <person name="Bonham K.S."/>
            <person name="Wolfe B.E."/>
            <person name="Dutton R.J."/>
        </authorList>
    </citation>
    <scope>NUCLEOTIDE SEQUENCE [LARGE SCALE GENOMIC DNA]</scope>
    <source>
        <strain evidence="1 2">JB182</strain>
    </source>
</reference>
<dbReference type="Proteomes" id="UP000235739">
    <property type="component" value="Unassembled WGS sequence"/>
</dbReference>
<sequence length="87" mass="9584">MSKAAREMAILTLALLAALLIVVSDEPSYGLLLGSWALMGWFWFRNKQQKVTVDASDLDPKDVKAYRQQHRGATISDAVNALGKPKP</sequence>
<organism evidence="1 2">
    <name type="scientific">Glutamicibacter arilaitensis</name>
    <dbReference type="NCBI Taxonomy" id="256701"/>
    <lineage>
        <taxon>Bacteria</taxon>
        <taxon>Bacillati</taxon>
        <taxon>Actinomycetota</taxon>
        <taxon>Actinomycetes</taxon>
        <taxon>Micrococcales</taxon>
        <taxon>Micrococcaceae</taxon>
        <taxon>Glutamicibacter</taxon>
    </lineage>
</organism>